<feature type="region of interest" description="Disordered" evidence="1">
    <location>
        <begin position="198"/>
        <end position="217"/>
    </location>
</feature>
<feature type="compositionally biased region" description="Low complexity" evidence="1">
    <location>
        <begin position="67"/>
        <end position="145"/>
    </location>
</feature>
<evidence type="ECO:0000256" key="1">
    <source>
        <dbReference type="SAM" id="MobiDB-lite"/>
    </source>
</evidence>
<evidence type="ECO:0000256" key="2">
    <source>
        <dbReference type="SAM" id="Phobius"/>
    </source>
</evidence>
<keyword evidence="3" id="KW-0732">Signal</keyword>
<dbReference type="InterPro" id="IPR007567">
    <property type="entry name" value="Mid2_dom"/>
</dbReference>
<keyword evidence="2" id="KW-1133">Transmembrane helix</keyword>
<gene>
    <name evidence="5" type="ORF">M440DRAFT_1102903</name>
</gene>
<feature type="compositionally biased region" description="Acidic residues" evidence="1">
    <location>
        <begin position="153"/>
        <end position="164"/>
    </location>
</feature>
<name>A0A2T4BRP5_TRILO</name>
<feature type="chain" id="PRO_5015568198" description="Mid2 domain-containing protein" evidence="3">
    <location>
        <begin position="23"/>
        <end position="319"/>
    </location>
</feature>
<dbReference type="Pfam" id="PF04478">
    <property type="entry name" value="Mid2"/>
    <property type="match status" value="1"/>
</dbReference>
<reference evidence="5 6" key="1">
    <citation type="submission" date="2016-07" db="EMBL/GenBank/DDBJ databases">
        <title>Multiple horizontal gene transfer events from other fungi enriched the ability of initially mycotrophic Trichoderma (Ascomycota) to feed on dead plant biomass.</title>
        <authorList>
            <consortium name="DOE Joint Genome Institute"/>
            <person name="Aerts A."/>
            <person name="Atanasova L."/>
            <person name="Chenthamara K."/>
            <person name="Zhang J."/>
            <person name="Grujic M."/>
            <person name="Henrissat B."/>
            <person name="Kuo A."/>
            <person name="Salamov A."/>
            <person name="Lipzen A."/>
            <person name="Labutti K."/>
            <person name="Barry K."/>
            <person name="Miao Y."/>
            <person name="Rahimi M.J."/>
            <person name="Shen Q."/>
            <person name="Grigoriev I.V."/>
            <person name="Kubicek C.P."/>
            <person name="Druzhinina I.S."/>
        </authorList>
    </citation>
    <scope>NUCLEOTIDE SEQUENCE [LARGE SCALE GENOMIC DNA]</scope>
    <source>
        <strain evidence="5 6">ATCC 18648</strain>
    </source>
</reference>
<feature type="domain" description="Mid2" evidence="4">
    <location>
        <begin position="190"/>
        <end position="258"/>
    </location>
</feature>
<protein>
    <recommendedName>
        <fullName evidence="4">Mid2 domain-containing protein</fullName>
    </recommendedName>
</protein>
<evidence type="ECO:0000259" key="4">
    <source>
        <dbReference type="Pfam" id="PF04478"/>
    </source>
</evidence>
<organism evidence="5 6">
    <name type="scientific">Trichoderma longibrachiatum ATCC 18648</name>
    <dbReference type="NCBI Taxonomy" id="983965"/>
    <lineage>
        <taxon>Eukaryota</taxon>
        <taxon>Fungi</taxon>
        <taxon>Dikarya</taxon>
        <taxon>Ascomycota</taxon>
        <taxon>Pezizomycotina</taxon>
        <taxon>Sordariomycetes</taxon>
        <taxon>Hypocreomycetidae</taxon>
        <taxon>Hypocreales</taxon>
        <taxon>Hypocreaceae</taxon>
        <taxon>Trichoderma</taxon>
    </lineage>
</organism>
<evidence type="ECO:0000313" key="6">
    <source>
        <dbReference type="Proteomes" id="UP000240760"/>
    </source>
</evidence>
<sequence>MYSSRLVSVLVVVVSILCLVQANWWDVQKVHHRGLIRRADLSDVVGDLKKSTSADDSLPSPAPPSQSPSSTPAQQTTADDSSSSTSASPSSPPSTSESASATPAPGSTSSPASTTAEPTTSAPDSTSSAGPTPSATTPPSTTTSSSGGGSDDSSSDDSSSDDSSSDQKTSDGGNGKGGSSPSETPSAVVSTKVEVVTMTNSDGSKTTQTTTTKTTHTAALNAENQKPTGMSTKTRNTIIGVVVGVGGAAILGALILVAFRVWGRKKHAEEADGLMAYNSDLVAGAEKSPRGSSSGAGQRNPFQSTLENYHQPVNASANF</sequence>
<dbReference type="STRING" id="983965.A0A2T4BRP5"/>
<keyword evidence="2" id="KW-0812">Transmembrane</keyword>
<feature type="region of interest" description="Disordered" evidence="1">
    <location>
        <begin position="284"/>
        <end position="319"/>
    </location>
</feature>
<dbReference type="OrthoDB" id="5425782at2759"/>
<keyword evidence="6" id="KW-1185">Reference proteome</keyword>
<feature type="region of interest" description="Disordered" evidence="1">
    <location>
        <begin position="49"/>
        <end position="189"/>
    </location>
</feature>
<feature type="signal peptide" evidence="3">
    <location>
        <begin position="1"/>
        <end position="22"/>
    </location>
</feature>
<keyword evidence="2" id="KW-0472">Membrane</keyword>
<dbReference type="Proteomes" id="UP000240760">
    <property type="component" value="Unassembled WGS sequence"/>
</dbReference>
<dbReference type="AlphaFoldDB" id="A0A2T4BRP5"/>
<accession>A0A2T4BRP5</accession>
<dbReference type="EMBL" id="KZ679144">
    <property type="protein sequence ID" value="PTB71970.1"/>
    <property type="molecule type" value="Genomic_DNA"/>
</dbReference>
<evidence type="ECO:0000313" key="5">
    <source>
        <dbReference type="EMBL" id="PTB71970.1"/>
    </source>
</evidence>
<feature type="compositionally biased region" description="Low complexity" evidence="1">
    <location>
        <begin position="205"/>
        <end position="217"/>
    </location>
</feature>
<feature type="compositionally biased region" description="Polar residues" evidence="1">
    <location>
        <begin position="179"/>
        <end position="189"/>
    </location>
</feature>
<feature type="compositionally biased region" description="Polar residues" evidence="1">
    <location>
        <begin position="290"/>
        <end position="319"/>
    </location>
</feature>
<evidence type="ECO:0000256" key="3">
    <source>
        <dbReference type="SAM" id="SignalP"/>
    </source>
</evidence>
<feature type="transmembrane region" description="Helical" evidence="2">
    <location>
        <begin position="238"/>
        <end position="259"/>
    </location>
</feature>
<proteinExistence type="predicted"/>